<reference evidence="10" key="1">
    <citation type="submission" date="2016-09" db="EMBL/GenBank/DDBJ databases">
        <authorList>
            <person name="Varghese N."/>
            <person name="Submissions S."/>
        </authorList>
    </citation>
    <scope>NUCLEOTIDE SEQUENCE [LARGE SCALE GENOMIC DNA]</scope>
    <source>
        <strain evidence="10">ANC 4466</strain>
    </source>
</reference>
<comment type="similarity">
    <text evidence="4">Belongs to the YigI thioesterase family.</text>
</comment>
<dbReference type="CDD" id="cd03443">
    <property type="entry name" value="PaaI_thioesterase"/>
    <property type="match status" value="1"/>
</dbReference>
<dbReference type="PANTHER" id="PTHR43240:SF20">
    <property type="entry name" value="MEDIUM_LONG-CHAIN ACYL-COA THIOESTERASE YIGI"/>
    <property type="match status" value="1"/>
</dbReference>
<feature type="domain" description="Thioesterase" evidence="8">
    <location>
        <begin position="46"/>
        <end position="114"/>
    </location>
</feature>
<evidence type="ECO:0000313" key="10">
    <source>
        <dbReference type="Proteomes" id="UP000219042"/>
    </source>
</evidence>
<keyword evidence="1" id="KW-0378">Hydrolase</keyword>
<dbReference type="AlphaFoldDB" id="A0A240E331"/>
<dbReference type="GO" id="GO:0047617">
    <property type="term" value="F:fatty acyl-CoA hydrolase activity"/>
    <property type="evidence" value="ECO:0007669"/>
    <property type="project" value="UniProtKB-EC"/>
</dbReference>
<dbReference type="PANTHER" id="PTHR43240">
    <property type="entry name" value="1,4-DIHYDROXY-2-NAPHTHOYL-COA THIOESTERASE 1"/>
    <property type="match status" value="1"/>
</dbReference>
<dbReference type="InterPro" id="IPR006683">
    <property type="entry name" value="Thioestr_dom"/>
</dbReference>
<evidence type="ECO:0000313" key="9">
    <source>
        <dbReference type="EMBL" id="SNX43188.1"/>
    </source>
</evidence>
<organism evidence="9 10">
    <name type="scientific">Acinetobacter puyangensis</name>
    <dbReference type="NCBI Taxonomy" id="1096779"/>
    <lineage>
        <taxon>Bacteria</taxon>
        <taxon>Pseudomonadati</taxon>
        <taxon>Pseudomonadota</taxon>
        <taxon>Gammaproteobacteria</taxon>
        <taxon>Moraxellales</taxon>
        <taxon>Moraxellaceae</taxon>
        <taxon>Acinetobacter</taxon>
    </lineage>
</organism>
<evidence type="ECO:0000256" key="1">
    <source>
        <dbReference type="ARBA" id="ARBA00022801"/>
    </source>
</evidence>
<evidence type="ECO:0000256" key="5">
    <source>
        <dbReference type="ARBA" id="ARBA00038894"/>
    </source>
</evidence>
<protein>
    <recommendedName>
        <fullName evidence="6">Medium/long-chain acyl-CoA thioesterase YigI</fullName>
        <ecNumber evidence="5">3.1.2.20</ecNumber>
    </recommendedName>
</protein>
<comment type="catalytic activity">
    <reaction evidence="7">
        <text>a medium-chain fatty acyl-CoA + H2O = a medium-chain fatty acid + CoA + H(+)</text>
        <dbReference type="Rhea" id="RHEA:68184"/>
        <dbReference type="ChEBI" id="CHEBI:15377"/>
        <dbReference type="ChEBI" id="CHEBI:15378"/>
        <dbReference type="ChEBI" id="CHEBI:57287"/>
        <dbReference type="ChEBI" id="CHEBI:59558"/>
        <dbReference type="ChEBI" id="CHEBI:90546"/>
    </reaction>
</comment>
<sequence length="133" mass="14559">MDIRNIADHIFKSQPFSQFLDANLKVISANEVEIDIVLGEQHRQQHGFAHGGVLSYLADNSITFAGGIALMGDALTSEFKINYVKPAQGERLIAKAIAKSVGKKQAVCVAEIYCIHQDREYLCAIAQGTVIKI</sequence>
<proteinExistence type="inferred from homology"/>
<dbReference type="Proteomes" id="UP000219042">
    <property type="component" value="Unassembled WGS sequence"/>
</dbReference>
<evidence type="ECO:0000256" key="6">
    <source>
        <dbReference type="ARBA" id="ARBA00040062"/>
    </source>
</evidence>
<dbReference type="OrthoDB" id="4565299at2"/>
<name>A0A240E331_9GAMM</name>
<evidence type="ECO:0000256" key="2">
    <source>
        <dbReference type="ARBA" id="ARBA00035880"/>
    </source>
</evidence>
<evidence type="ECO:0000259" key="8">
    <source>
        <dbReference type="Pfam" id="PF03061"/>
    </source>
</evidence>
<evidence type="ECO:0000256" key="4">
    <source>
        <dbReference type="ARBA" id="ARBA00038381"/>
    </source>
</evidence>
<evidence type="ECO:0000256" key="3">
    <source>
        <dbReference type="ARBA" id="ARBA00036002"/>
    </source>
</evidence>
<comment type="catalytic activity">
    <reaction evidence="3">
        <text>a long-chain fatty acyl-CoA + H2O = a long-chain fatty acid + CoA + H(+)</text>
        <dbReference type="Rhea" id="RHEA:67680"/>
        <dbReference type="ChEBI" id="CHEBI:15377"/>
        <dbReference type="ChEBI" id="CHEBI:15378"/>
        <dbReference type="ChEBI" id="CHEBI:57287"/>
        <dbReference type="ChEBI" id="CHEBI:57560"/>
        <dbReference type="ChEBI" id="CHEBI:83139"/>
    </reaction>
</comment>
<dbReference type="Gene3D" id="3.10.129.10">
    <property type="entry name" value="Hotdog Thioesterase"/>
    <property type="match status" value="1"/>
</dbReference>
<dbReference type="Pfam" id="PF03061">
    <property type="entry name" value="4HBT"/>
    <property type="match status" value="1"/>
</dbReference>
<accession>A0A240E331</accession>
<dbReference type="InterPro" id="IPR029069">
    <property type="entry name" value="HotDog_dom_sf"/>
</dbReference>
<comment type="catalytic activity">
    <reaction evidence="2">
        <text>a fatty acyl-CoA + H2O = a fatty acid + CoA + H(+)</text>
        <dbReference type="Rhea" id="RHEA:16781"/>
        <dbReference type="ChEBI" id="CHEBI:15377"/>
        <dbReference type="ChEBI" id="CHEBI:15378"/>
        <dbReference type="ChEBI" id="CHEBI:28868"/>
        <dbReference type="ChEBI" id="CHEBI:57287"/>
        <dbReference type="ChEBI" id="CHEBI:77636"/>
        <dbReference type="EC" id="3.1.2.20"/>
    </reaction>
</comment>
<dbReference type="InterPro" id="IPR003736">
    <property type="entry name" value="PAAI_dom"/>
</dbReference>
<dbReference type="EC" id="3.1.2.20" evidence="5"/>
<evidence type="ECO:0000256" key="7">
    <source>
        <dbReference type="ARBA" id="ARBA00048062"/>
    </source>
</evidence>
<dbReference type="RefSeq" id="WP_097077512.1">
    <property type="nucleotide sequence ID" value="NZ_BAABHT010000020.1"/>
</dbReference>
<keyword evidence="10" id="KW-1185">Reference proteome</keyword>
<dbReference type="EMBL" id="OANT01000001">
    <property type="protein sequence ID" value="SNX43188.1"/>
    <property type="molecule type" value="Genomic_DNA"/>
</dbReference>
<gene>
    <name evidence="9" type="ORF">SAMN05421731_101223</name>
</gene>
<dbReference type="SUPFAM" id="SSF54637">
    <property type="entry name" value="Thioesterase/thiol ester dehydrase-isomerase"/>
    <property type="match status" value="1"/>
</dbReference>
<dbReference type="NCBIfam" id="TIGR00369">
    <property type="entry name" value="unchar_dom_1"/>
    <property type="match status" value="1"/>
</dbReference>